<evidence type="ECO:0000313" key="1">
    <source>
        <dbReference type="EMBL" id="MBA4680201.1"/>
    </source>
</evidence>
<name>A0A7C9EVE0_OPUST</name>
<organism evidence="1">
    <name type="scientific">Opuntia streptacantha</name>
    <name type="common">Prickly pear cactus</name>
    <name type="synonym">Opuntia cardona</name>
    <dbReference type="NCBI Taxonomy" id="393608"/>
    <lineage>
        <taxon>Eukaryota</taxon>
        <taxon>Viridiplantae</taxon>
        <taxon>Streptophyta</taxon>
        <taxon>Embryophyta</taxon>
        <taxon>Tracheophyta</taxon>
        <taxon>Spermatophyta</taxon>
        <taxon>Magnoliopsida</taxon>
        <taxon>eudicotyledons</taxon>
        <taxon>Gunneridae</taxon>
        <taxon>Pentapetalae</taxon>
        <taxon>Caryophyllales</taxon>
        <taxon>Cactineae</taxon>
        <taxon>Cactaceae</taxon>
        <taxon>Opuntioideae</taxon>
        <taxon>Opuntia</taxon>
    </lineage>
</organism>
<sequence>MKWCIVSNLYLQTSRSVAKFLRRWSFWSSFLLQEESEIVFWFALDDLLMKLEIRNLSYDIMNPNHIKYAIQESNGWGFLSIKLDALVIVLSVTCTRISIYLEIGLCDL</sequence>
<dbReference type="AlphaFoldDB" id="A0A7C9EVE0"/>
<protein>
    <submittedName>
        <fullName evidence="1">Uncharacterized protein</fullName>
    </submittedName>
</protein>
<dbReference type="EMBL" id="GISG01286050">
    <property type="protein sequence ID" value="MBA4680201.1"/>
    <property type="molecule type" value="Transcribed_RNA"/>
</dbReference>
<proteinExistence type="predicted"/>
<reference evidence="1" key="1">
    <citation type="journal article" date="2013" name="J. Plant Res.">
        <title>Effect of fungi and light on seed germination of three Opuntia species from semiarid lands of central Mexico.</title>
        <authorList>
            <person name="Delgado-Sanchez P."/>
            <person name="Jimenez-Bremont J.F."/>
            <person name="Guerrero-Gonzalez Mde L."/>
            <person name="Flores J."/>
        </authorList>
    </citation>
    <scope>NUCLEOTIDE SEQUENCE</scope>
    <source>
        <tissue evidence="1">Cladode</tissue>
    </source>
</reference>
<accession>A0A7C9EVE0</accession>
<reference evidence="1" key="2">
    <citation type="submission" date="2020-07" db="EMBL/GenBank/DDBJ databases">
        <authorList>
            <person name="Vera ALvarez R."/>
            <person name="Arias-Moreno D.M."/>
            <person name="Jimenez-Jacinto V."/>
            <person name="Jimenez-Bremont J.F."/>
            <person name="Swaminathan K."/>
            <person name="Moose S.P."/>
            <person name="Guerrero-Gonzalez M.L."/>
            <person name="Marino-Ramirez L."/>
            <person name="Landsman D."/>
            <person name="Rodriguez-Kessler M."/>
            <person name="Delgado-Sanchez P."/>
        </authorList>
    </citation>
    <scope>NUCLEOTIDE SEQUENCE</scope>
    <source>
        <tissue evidence="1">Cladode</tissue>
    </source>
</reference>